<feature type="transmembrane region" description="Helical" evidence="1">
    <location>
        <begin position="630"/>
        <end position="650"/>
    </location>
</feature>
<dbReference type="AlphaFoldDB" id="A0A3M6TW07"/>
<feature type="signal peptide" evidence="2">
    <location>
        <begin position="1"/>
        <end position="25"/>
    </location>
</feature>
<dbReference type="OrthoDB" id="5990078at2759"/>
<organism evidence="3 4">
    <name type="scientific">Pocillopora damicornis</name>
    <name type="common">Cauliflower coral</name>
    <name type="synonym">Millepora damicornis</name>
    <dbReference type="NCBI Taxonomy" id="46731"/>
    <lineage>
        <taxon>Eukaryota</taxon>
        <taxon>Metazoa</taxon>
        <taxon>Cnidaria</taxon>
        <taxon>Anthozoa</taxon>
        <taxon>Hexacorallia</taxon>
        <taxon>Scleractinia</taxon>
        <taxon>Astrocoeniina</taxon>
        <taxon>Pocilloporidae</taxon>
        <taxon>Pocillopora</taxon>
    </lineage>
</organism>
<feature type="transmembrane region" description="Helical" evidence="1">
    <location>
        <begin position="272"/>
        <end position="291"/>
    </location>
</feature>
<evidence type="ECO:0000256" key="2">
    <source>
        <dbReference type="SAM" id="SignalP"/>
    </source>
</evidence>
<feature type="transmembrane region" description="Helical" evidence="1">
    <location>
        <begin position="207"/>
        <end position="228"/>
    </location>
</feature>
<feature type="transmembrane region" description="Helical" evidence="1">
    <location>
        <begin position="402"/>
        <end position="422"/>
    </location>
</feature>
<feature type="transmembrane region" description="Helical" evidence="1">
    <location>
        <begin position="428"/>
        <end position="445"/>
    </location>
</feature>
<protein>
    <submittedName>
        <fullName evidence="3">Uncharacterized protein</fullName>
    </submittedName>
</protein>
<dbReference type="EMBL" id="RCHS01002822">
    <property type="protein sequence ID" value="RMX45478.1"/>
    <property type="molecule type" value="Genomic_DNA"/>
</dbReference>
<keyword evidence="1" id="KW-1133">Transmembrane helix</keyword>
<evidence type="ECO:0000313" key="3">
    <source>
        <dbReference type="EMBL" id="RMX45478.1"/>
    </source>
</evidence>
<accession>A0A3M6TW07</accession>
<proteinExistence type="predicted"/>
<dbReference type="Proteomes" id="UP000275408">
    <property type="component" value="Unassembled WGS sequence"/>
</dbReference>
<name>A0A3M6TW07_POCDA</name>
<feature type="transmembrane region" description="Helical" evidence="1">
    <location>
        <begin position="457"/>
        <end position="479"/>
    </location>
</feature>
<feature type="transmembrane region" description="Helical" evidence="1">
    <location>
        <begin position="506"/>
        <end position="524"/>
    </location>
</feature>
<evidence type="ECO:0000313" key="4">
    <source>
        <dbReference type="Proteomes" id="UP000275408"/>
    </source>
</evidence>
<evidence type="ECO:0000256" key="1">
    <source>
        <dbReference type="SAM" id="Phobius"/>
    </source>
</evidence>
<reference evidence="3 4" key="1">
    <citation type="journal article" date="2018" name="Sci. Rep.">
        <title>Comparative analysis of the Pocillopora damicornis genome highlights role of immune system in coral evolution.</title>
        <authorList>
            <person name="Cunning R."/>
            <person name="Bay R.A."/>
            <person name="Gillette P."/>
            <person name="Baker A.C."/>
            <person name="Traylor-Knowles N."/>
        </authorList>
    </citation>
    <scope>NUCLEOTIDE SEQUENCE [LARGE SCALE GENOMIC DNA]</scope>
    <source>
        <strain evidence="3">RSMAS</strain>
        <tissue evidence="3">Whole animal</tissue>
    </source>
</reference>
<sequence>MLSTFQIRFVVLIVVLSYIVDNSLSDSPGSEIQCKWNCFVHMADLTALMREMANSSTMNNKLIKLSVQYEKLIDDKCANEKSFNSSEFSSEHCQVCLVNKRLFPSMTSNKSQLNPSLHKEHREIRAICILKPTRITVSSPMDYSSRSSTICHLINFEAGFESIAYYAMETDPLGLCMNFTIPDRTNSTKGLQGALDPRRWPKMVLDVLLVVFFGVFQYYSLAFLCLFYPTEILQDGVTHIILEGASPVSLRSFAGNCFFSRKEGIWYKAKTFILRVFIIPLPFLVTATFFADFELYDPLTTLSYNTLFIVSGFCYCCQAFYISFYSKSSLKVKPCFLCKFFKPVILSCHDEIPRLIKNHLRLQPLILVECWGFYKRCFLNYFKMSATVVPSCRCSRVFVIRLVLFISLLLCIPVVAVALLIVVSLLTFIGIHFTTPATTLCMDHFDRSNRPSTKEVSILLFIFSCLPRAVLGSVSWYGIYNLLRLAGYGALNALLRALQLSFWEEHFPYVSCSIFVLYYIWSSYSSFTKTYHELALTLYDCYKGSKRTQSQDFPFTSDQLPKLPNNSHDLDNVIAIPKELFEMAREELSPLREGVSILILKITMIVSFVLIVFSLAMVSSFDTTPSVKTLLTFFTLSLSKIVAIYIDAGWQKKLRAKVMEEKVPKIVEKFISETSMTTRGLRDRNANSDEIIYEVEFYNALNISAKEQL</sequence>
<gene>
    <name evidence="3" type="ORF">pdam_00019736</name>
</gene>
<keyword evidence="1" id="KW-0472">Membrane</keyword>
<keyword evidence="2" id="KW-0732">Signal</keyword>
<keyword evidence="1" id="KW-0812">Transmembrane</keyword>
<feature type="transmembrane region" description="Helical" evidence="1">
    <location>
        <begin position="303"/>
        <end position="324"/>
    </location>
</feature>
<comment type="caution">
    <text evidence="3">The sequence shown here is derived from an EMBL/GenBank/DDBJ whole genome shotgun (WGS) entry which is preliminary data.</text>
</comment>
<feature type="chain" id="PRO_5018120446" evidence="2">
    <location>
        <begin position="26"/>
        <end position="709"/>
    </location>
</feature>
<feature type="transmembrane region" description="Helical" evidence="1">
    <location>
        <begin position="595"/>
        <end position="618"/>
    </location>
</feature>
<keyword evidence="4" id="KW-1185">Reference proteome</keyword>